<dbReference type="OrthoDB" id="278639at2"/>
<feature type="domain" description="STAS" evidence="1">
    <location>
        <begin position="1"/>
        <end position="99"/>
    </location>
</feature>
<reference evidence="2 3" key="1">
    <citation type="submission" date="2017-04" db="EMBL/GenBank/DDBJ databases">
        <authorList>
            <person name="Afonso C.L."/>
            <person name="Miller P.J."/>
            <person name="Scott M.A."/>
            <person name="Spackman E."/>
            <person name="Goraichik I."/>
            <person name="Dimitrov K.M."/>
            <person name="Suarez D.L."/>
            <person name="Swayne D.E."/>
        </authorList>
    </citation>
    <scope>NUCLEOTIDE SEQUENCE [LARGE SCALE GENOMIC DNA]</scope>
    <source>
        <strain evidence="2 3">DSM 23236</strain>
    </source>
</reference>
<evidence type="ECO:0000313" key="2">
    <source>
        <dbReference type="EMBL" id="SMC17897.1"/>
    </source>
</evidence>
<accession>A0A1W1X1X8</accession>
<dbReference type="InterPro" id="IPR036513">
    <property type="entry name" value="STAS_dom_sf"/>
</dbReference>
<dbReference type="Pfam" id="PF13466">
    <property type="entry name" value="STAS_2"/>
    <property type="match status" value="1"/>
</dbReference>
<name>A0A1W1X1X8_9NEIS</name>
<dbReference type="CDD" id="cd07043">
    <property type="entry name" value="STAS_anti-anti-sigma_factors"/>
    <property type="match status" value="1"/>
</dbReference>
<dbReference type="RefSeq" id="WP_139798598.1">
    <property type="nucleotide sequence ID" value="NZ_FWXD01000002.1"/>
</dbReference>
<dbReference type="InterPro" id="IPR058548">
    <property type="entry name" value="MlaB-like_STAS"/>
</dbReference>
<organism evidence="2 3">
    <name type="scientific">Andreprevotia lacus DSM 23236</name>
    <dbReference type="NCBI Taxonomy" id="1121001"/>
    <lineage>
        <taxon>Bacteria</taxon>
        <taxon>Pseudomonadati</taxon>
        <taxon>Pseudomonadota</taxon>
        <taxon>Betaproteobacteria</taxon>
        <taxon>Neisseriales</taxon>
        <taxon>Chitinibacteraceae</taxon>
        <taxon>Andreprevotia</taxon>
    </lineage>
</organism>
<dbReference type="EMBL" id="FWXD01000002">
    <property type="protein sequence ID" value="SMC17897.1"/>
    <property type="molecule type" value="Genomic_DNA"/>
</dbReference>
<dbReference type="AlphaFoldDB" id="A0A1W1X1X8"/>
<sequence>MQATLTLDAGRAVIALVGNFTYEAHREFKQVTTAAVAAEGVTELDIDFDQVVYMDSAALGMLLLLNERAAGRKIKLSNCRGTVKSVLDIANFGKIFQIN</sequence>
<dbReference type="InterPro" id="IPR002645">
    <property type="entry name" value="STAS_dom"/>
</dbReference>
<dbReference type="Proteomes" id="UP000192761">
    <property type="component" value="Unassembled WGS sequence"/>
</dbReference>
<evidence type="ECO:0000313" key="3">
    <source>
        <dbReference type="Proteomes" id="UP000192761"/>
    </source>
</evidence>
<gene>
    <name evidence="2" type="ORF">SAMN02745857_00428</name>
</gene>
<dbReference type="Gene3D" id="3.30.750.24">
    <property type="entry name" value="STAS domain"/>
    <property type="match status" value="1"/>
</dbReference>
<keyword evidence="3" id="KW-1185">Reference proteome</keyword>
<dbReference type="STRING" id="1121001.SAMN02745857_00428"/>
<proteinExistence type="predicted"/>
<dbReference type="PROSITE" id="PS50801">
    <property type="entry name" value="STAS"/>
    <property type="match status" value="1"/>
</dbReference>
<evidence type="ECO:0000259" key="1">
    <source>
        <dbReference type="PROSITE" id="PS50801"/>
    </source>
</evidence>
<dbReference type="SUPFAM" id="SSF52091">
    <property type="entry name" value="SpoIIaa-like"/>
    <property type="match status" value="1"/>
</dbReference>
<protein>
    <submittedName>
        <fullName evidence="2">Anti-anti-sigma factor</fullName>
    </submittedName>
</protein>